<evidence type="ECO:0000313" key="2">
    <source>
        <dbReference type="Proteomes" id="UP000499080"/>
    </source>
</evidence>
<dbReference type="Proteomes" id="UP000499080">
    <property type="component" value="Unassembled WGS sequence"/>
</dbReference>
<evidence type="ECO:0000313" key="1">
    <source>
        <dbReference type="EMBL" id="GBN60582.1"/>
    </source>
</evidence>
<sequence length="104" mass="11959">MVQITMVCKELLINYRGRISFVKSFRKEPIVKVKNLSNLEQTIRSGGIRKNLKPAIHRSSKLELLEHGKEGTYRQGEKPAKFGANDSKWWNSKELKAFCVVAVR</sequence>
<keyword evidence="2" id="KW-1185">Reference proteome</keyword>
<dbReference type="EMBL" id="BGPR01013424">
    <property type="protein sequence ID" value="GBN60582.1"/>
    <property type="molecule type" value="Genomic_DNA"/>
</dbReference>
<dbReference type="AlphaFoldDB" id="A0A4Y2QBI2"/>
<name>A0A4Y2QBI2_ARAVE</name>
<comment type="caution">
    <text evidence="1">The sequence shown here is derived from an EMBL/GenBank/DDBJ whole genome shotgun (WGS) entry which is preliminary data.</text>
</comment>
<reference evidence="1 2" key="1">
    <citation type="journal article" date="2019" name="Sci. Rep.">
        <title>Orb-weaving spider Araneus ventricosus genome elucidates the spidroin gene catalogue.</title>
        <authorList>
            <person name="Kono N."/>
            <person name="Nakamura H."/>
            <person name="Ohtoshi R."/>
            <person name="Moran D.A.P."/>
            <person name="Shinohara A."/>
            <person name="Yoshida Y."/>
            <person name="Fujiwara M."/>
            <person name="Mori M."/>
            <person name="Tomita M."/>
            <person name="Arakawa K."/>
        </authorList>
    </citation>
    <scope>NUCLEOTIDE SEQUENCE [LARGE SCALE GENOMIC DNA]</scope>
</reference>
<protein>
    <submittedName>
        <fullName evidence="1">Uncharacterized protein</fullName>
    </submittedName>
</protein>
<accession>A0A4Y2QBI2</accession>
<organism evidence="1 2">
    <name type="scientific">Araneus ventricosus</name>
    <name type="common">Orbweaver spider</name>
    <name type="synonym">Epeira ventricosa</name>
    <dbReference type="NCBI Taxonomy" id="182803"/>
    <lineage>
        <taxon>Eukaryota</taxon>
        <taxon>Metazoa</taxon>
        <taxon>Ecdysozoa</taxon>
        <taxon>Arthropoda</taxon>
        <taxon>Chelicerata</taxon>
        <taxon>Arachnida</taxon>
        <taxon>Araneae</taxon>
        <taxon>Araneomorphae</taxon>
        <taxon>Entelegynae</taxon>
        <taxon>Araneoidea</taxon>
        <taxon>Araneidae</taxon>
        <taxon>Araneus</taxon>
    </lineage>
</organism>
<gene>
    <name evidence="1" type="ORF">AVEN_173849_1</name>
</gene>
<proteinExistence type="predicted"/>